<accession>A0A2T4ZE02</accession>
<gene>
    <name evidence="2" type="ORF">C8P69_10322</name>
</gene>
<dbReference type="InterPro" id="IPR038186">
    <property type="entry name" value="CHAD_dom_sf"/>
</dbReference>
<keyword evidence="3" id="KW-1185">Reference proteome</keyword>
<sequence length="260" mass="28606">MKPVAEARDLARAAGAHARAAGRLLATEADHVRAVHLARRHIKRARSLLRALRPLAKPAVERENGFLRAFAHTLAPLRDAHALEEAARTVGARGNGPAGGERIDLAALGGALERQARVIARLAPEDAPKHYLAKAVARAYRKAREAYRAYEATPHEEEPLHEARKRIKDCLHLVEALEEVRPRGSAPKPGKLDRLGELMGAIRDLDLLSRRIERNEVGRAKLARIAARHGRLAREVTRVGAAVFDEKPSRVEAAWRRAGT</sequence>
<evidence type="ECO:0000259" key="1">
    <source>
        <dbReference type="PROSITE" id="PS51708"/>
    </source>
</evidence>
<comment type="caution">
    <text evidence="2">The sequence shown here is derived from an EMBL/GenBank/DDBJ whole genome shotgun (WGS) entry which is preliminary data.</text>
</comment>
<reference evidence="2 3" key="1">
    <citation type="submission" date="2018-04" db="EMBL/GenBank/DDBJ databases">
        <title>Genomic Encyclopedia of Archaeal and Bacterial Type Strains, Phase II (KMG-II): from individual species to whole genera.</title>
        <authorList>
            <person name="Goeker M."/>
        </authorList>
    </citation>
    <scope>NUCLEOTIDE SEQUENCE [LARGE SCALE GENOMIC DNA]</scope>
    <source>
        <strain evidence="2 3">DSM 25521</strain>
    </source>
</reference>
<feature type="domain" description="CHAD" evidence="1">
    <location>
        <begin position="1"/>
        <end position="256"/>
    </location>
</feature>
<evidence type="ECO:0000313" key="2">
    <source>
        <dbReference type="EMBL" id="PTM60097.1"/>
    </source>
</evidence>
<name>A0A2T4ZE02_9HYPH</name>
<dbReference type="Gene3D" id="1.40.20.10">
    <property type="entry name" value="CHAD domain"/>
    <property type="match status" value="2"/>
</dbReference>
<dbReference type="EMBL" id="PZZL01000003">
    <property type="protein sequence ID" value="PTM60097.1"/>
    <property type="molecule type" value="Genomic_DNA"/>
</dbReference>
<organism evidence="2 3">
    <name type="scientific">Phreatobacter oligotrophus</name>
    <dbReference type="NCBI Taxonomy" id="1122261"/>
    <lineage>
        <taxon>Bacteria</taxon>
        <taxon>Pseudomonadati</taxon>
        <taxon>Pseudomonadota</taxon>
        <taxon>Alphaproteobacteria</taxon>
        <taxon>Hyphomicrobiales</taxon>
        <taxon>Phreatobacteraceae</taxon>
        <taxon>Phreatobacter</taxon>
    </lineage>
</organism>
<dbReference type="AlphaFoldDB" id="A0A2T4ZE02"/>
<dbReference type="PROSITE" id="PS51708">
    <property type="entry name" value="CHAD"/>
    <property type="match status" value="1"/>
</dbReference>
<dbReference type="Proteomes" id="UP000241808">
    <property type="component" value="Unassembled WGS sequence"/>
</dbReference>
<dbReference type="RefSeq" id="WP_170118163.1">
    <property type="nucleotide sequence ID" value="NZ_PZZL01000003.1"/>
</dbReference>
<evidence type="ECO:0000313" key="3">
    <source>
        <dbReference type="Proteomes" id="UP000241808"/>
    </source>
</evidence>
<proteinExistence type="predicted"/>
<protein>
    <submittedName>
        <fullName evidence="2">CHAD domain-containing protein</fullName>
    </submittedName>
</protein>
<dbReference type="SMART" id="SM00880">
    <property type="entry name" value="CHAD"/>
    <property type="match status" value="1"/>
</dbReference>
<dbReference type="InterPro" id="IPR007899">
    <property type="entry name" value="CHAD_dom"/>
</dbReference>
<dbReference type="Pfam" id="PF05235">
    <property type="entry name" value="CHAD"/>
    <property type="match status" value="1"/>
</dbReference>